<name>A0ABR2WDI7_9FUNG</name>
<dbReference type="Pfam" id="PF00395">
    <property type="entry name" value="SLH"/>
    <property type="match status" value="1"/>
</dbReference>
<evidence type="ECO:0000313" key="2">
    <source>
        <dbReference type="EMBL" id="KAK9759567.1"/>
    </source>
</evidence>
<feature type="domain" description="SLH" evidence="1">
    <location>
        <begin position="15"/>
        <end position="83"/>
    </location>
</feature>
<comment type="caution">
    <text evidence="2">The sequence shown here is derived from an EMBL/GenBank/DDBJ whole genome shotgun (WGS) entry which is preliminary data.</text>
</comment>
<reference evidence="2 3" key="1">
    <citation type="submission" date="2023-04" db="EMBL/GenBank/DDBJ databases">
        <title>Genome of Basidiobolus ranarum AG-B5.</title>
        <authorList>
            <person name="Stajich J.E."/>
            <person name="Carter-House D."/>
            <person name="Gryganskyi A."/>
        </authorList>
    </citation>
    <scope>NUCLEOTIDE SEQUENCE [LARGE SCALE GENOMIC DNA]</scope>
    <source>
        <strain evidence="2 3">AG-B5</strain>
    </source>
</reference>
<organism evidence="2 3">
    <name type="scientific">Basidiobolus ranarum</name>
    <dbReference type="NCBI Taxonomy" id="34480"/>
    <lineage>
        <taxon>Eukaryota</taxon>
        <taxon>Fungi</taxon>
        <taxon>Fungi incertae sedis</taxon>
        <taxon>Zoopagomycota</taxon>
        <taxon>Entomophthoromycotina</taxon>
        <taxon>Basidiobolomycetes</taxon>
        <taxon>Basidiobolales</taxon>
        <taxon>Basidiobolaceae</taxon>
        <taxon>Basidiobolus</taxon>
    </lineage>
</organism>
<dbReference type="Proteomes" id="UP001479436">
    <property type="component" value="Unassembled WGS sequence"/>
</dbReference>
<sequence>MAAVMIQNLKNPAPESQIRLAVQTNTWAAEAIAALVSQGIVDPDTKIRPNRTVDFRPEQNLSRQEASALLDIGFGCYTLPNRH</sequence>
<dbReference type="PROSITE" id="PS51272">
    <property type="entry name" value="SLH"/>
    <property type="match status" value="1"/>
</dbReference>
<evidence type="ECO:0000313" key="3">
    <source>
        <dbReference type="Proteomes" id="UP001479436"/>
    </source>
</evidence>
<dbReference type="InterPro" id="IPR001119">
    <property type="entry name" value="SLH_dom"/>
</dbReference>
<accession>A0ABR2WDI7</accession>
<keyword evidence="3" id="KW-1185">Reference proteome</keyword>
<proteinExistence type="predicted"/>
<dbReference type="EMBL" id="JASJQH010003595">
    <property type="protein sequence ID" value="KAK9759567.1"/>
    <property type="molecule type" value="Genomic_DNA"/>
</dbReference>
<protein>
    <recommendedName>
        <fullName evidence="1">SLH domain-containing protein</fullName>
    </recommendedName>
</protein>
<evidence type="ECO:0000259" key="1">
    <source>
        <dbReference type="PROSITE" id="PS51272"/>
    </source>
</evidence>
<gene>
    <name evidence="2" type="ORF">K7432_017309</name>
</gene>